<dbReference type="PANTHER" id="PTHR47069">
    <property type="match status" value="1"/>
</dbReference>
<dbReference type="PANTHER" id="PTHR47069:SF11">
    <property type="entry name" value="OS04G0275550 PROTEIN"/>
    <property type="match status" value="1"/>
</dbReference>
<name>A0AAV5CPF0_ELECO</name>
<sequence length="372" mass="39947">MGVSAMARARAPSSVLIVIRVQLRNLTCTVSTWMSMLEDGRQAPTTVKATILLMDAVPICGMMMGRTGPRSLSVGVAAEVLLCLDVQLYADVDVVEVTCHPHRLQVGVLNDPLLPMVVSHHAPVAEEWLHTSHHVRSLLNLNLMMTLRWPVKKMSMTGHSLWKQLRKGPPDHEELLQKMFGGVVVDGSGACVPGQVIGHEDNDRSVGGGVEEGFLGAGSEEGNVGGGAATGGDGDVGRSPAVMLGEQLEAKIKEVLDLTVECGAGEGSAEHFMATCLLNRAENRATFKALKTNEARLLWLKRHCAKEGLMDNDGTNDEEDMSITIARGRVGALRTFGVVTTTFAAFFGDSRSRPDGHDEVDYLDLATCGDPR</sequence>
<accession>A0AAV5CPF0</accession>
<dbReference type="Proteomes" id="UP001054889">
    <property type="component" value="Unassembled WGS sequence"/>
</dbReference>
<reference evidence="2" key="1">
    <citation type="journal article" date="2018" name="DNA Res.">
        <title>Multiple hybrid de novo genome assembly of finger millet, an orphan allotetraploid crop.</title>
        <authorList>
            <person name="Hatakeyama M."/>
            <person name="Aluri S."/>
            <person name="Balachadran M.T."/>
            <person name="Sivarajan S.R."/>
            <person name="Patrignani A."/>
            <person name="Gruter S."/>
            <person name="Poveda L."/>
            <person name="Shimizu-Inatsugi R."/>
            <person name="Baeten J."/>
            <person name="Francoijs K.J."/>
            <person name="Nataraja K.N."/>
            <person name="Reddy Y.A.N."/>
            <person name="Phadnis S."/>
            <person name="Ravikumar R.L."/>
            <person name="Schlapbach R."/>
            <person name="Sreeman S.M."/>
            <person name="Shimizu K.K."/>
        </authorList>
    </citation>
    <scope>NUCLEOTIDE SEQUENCE</scope>
</reference>
<keyword evidence="3" id="KW-1185">Reference proteome</keyword>
<dbReference type="AlphaFoldDB" id="A0AAV5CPF0"/>
<comment type="caution">
    <text evidence="2">The sequence shown here is derived from an EMBL/GenBank/DDBJ whole genome shotgun (WGS) entry which is preliminary data.</text>
</comment>
<reference evidence="2" key="2">
    <citation type="submission" date="2021-12" db="EMBL/GenBank/DDBJ databases">
        <title>Resequencing data analysis of finger millet.</title>
        <authorList>
            <person name="Hatakeyama M."/>
            <person name="Aluri S."/>
            <person name="Balachadran M.T."/>
            <person name="Sivarajan S.R."/>
            <person name="Poveda L."/>
            <person name="Shimizu-Inatsugi R."/>
            <person name="Schlapbach R."/>
            <person name="Sreeman S.M."/>
            <person name="Shimizu K.K."/>
        </authorList>
    </citation>
    <scope>NUCLEOTIDE SEQUENCE</scope>
</reference>
<feature type="region of interest" description="Disordered" evidence="1">
    <location>
        <begin position="211"/>
        <end position="236"/>
    </location>
</feature>
<evidence type="ECO:0000313" key="3">
    <source>
        <dbReference type="Proteomes" id="UP001054889"/>
    </source>
</evidence>
<evidence type="ECO:0000256" key="1">
    <source>
        <dbReference type="SAM" id="MobiDB-lite"/>
    </source>
</evidence>
<feature type="compositionally biased region" description="Gly residues" evidence="1">
    <location>
        <begin position="223"/>
        <end position="234"/>
    </location>
</feature>
<proteinExistence type="predicted"/>
<organism evidence="2 3">
    <name type="scientific">Eleusine coracana subsp. coracana</name>
    <dbReference type="NCBI Taxonomy" id="191504"/>
    <lineage>
        <taxon>Eukaryota</taxon>
        <taxon>Viridiplantae</taxon>
        <taxon>Streptophyta</taxon>
        <taxon>Embryophyta</taxon>
        <taxon>Tracheophyta</taxon>
        <taxon>Spermatophyta</taxon>
        <taxon>Magnoliopsida</taxon>
        <taxon>Liliopsida</taxon>
        <taxon>Poales</taxon>
        <taxon>Poaceae</taxon>
        <taxon>PACMAD clade</taxon>
        <taxon>Chloridoideae</taxon>
        <taxon>Cynodonteae</taxon>
        <taxon>Eleusininae</taxon>
        <taxon>Eleusine</taxon>
    </lineage>
</organism>
<gene>
    <name evidence="2" type="primary">ga17152</name>
    <name evidence="2" type="ORF">PR202_ga17152</name>
</gene>
<evidence type="ECO:0000313" key="2">
    <source>
        <dbReference type="EMBL" id="GJN00005.1"/>
    </source>
</evidence>
<dbReference type="EMBL" id="BQKI01000008">
    <property type="protein sequence ID" value="GJN00005.1"/>
    <property type="molecule type" value="Genomic_DNA"/>
</dbReference>
<protein>
    <submittedName>
        <fullName evidence="2">Uncharacterized protein</fullName>
    </submittedName>
</protein>